<dbReference type="SFLD" id="SFLDG01067">
    <property type="entry name" value="SPASM/twitch_domain_containing"/>
    <property type="match status" value="1"/>
</dbReference>
<keyword evidence="2" id="KW-0949">S-adenosyl-L-methionine</keyword>
<dbReference type="InterPro" id="IPR023885">
    <property type="entry name" value="4Fe4S-binding_SPASM_dom"/>
</dbReference>
<keyword evidence="3" id="KW-0479">Metal-binding</keyword>
<dbReference type="InterPro" id="IPR050377">
    <property type="entry name" value="Radical_SAM_PqqE_MftC-like"/>
</dbReference>
<keyword evidence="5" id="KW-0411">Iron-sulfur</keyword>
<feature type="domain" description="Radical SAM core" evidence="6">
    <location>
        <begin position="26"/>
        <end position="243"/>
    </location>
</feature>
<keyword evidence="7" id="KW-0614">Plasmid</keyword>
<protein>
    <submittedName>
        <fullName evidence="7">Radical SAM protein</fullName>
    </submittedName>
</protein>
<evidence type="ECO:0000256" key="5">
    <source>
        <dbReference type="ARBA" id="ARBA00023014"/>
    </source>
</evidence>
<organism evidence="7 8">
    <name type="scientific">Solidesulfovibrio carbinolicus</name>
    <dbReference type="NCBI Taxonomy" id="296842"/>
    <lineage>
        <taxon>Bacteria</taxon>
        <taxon>Pseudomonadati</taxon>
        <taxon>Thermodesulfobacteriota</taxon>
        <taxon>Desulfovibrionia</taxon>
        <taxon>Desulfovibrionales</taxon>
        <taxon>Desulfovibrionaceae</taxon>
        <taxon>Solidesulfovibrio</taxon>
    </lineage>
</organism>
<dbReference type="EMBL" id="CP026539">
    <property type="protein sequence ID" value="QAZ69619.1"/>
    <property type="molecule type" value="Genomic_DNA"/>
</dbReference>
<dbReference type="GO" id="GO:0051536">
    <property type="term" value="F:iron-sulfur cluster binding"/>
    <property type="evidence" value="ECO:0007669"/>
    <property type="project" value="UniProtKB-KW"/>
</dbReference>
<dbReference type="GO" id="GO:0046872">
    <property type="term" value="F:metal ion binding"/>
    <property type="evidence" value="ECO:0007669"/>
    <property type="project" value="UniProtKB-KW"/>
</dbReference>
<dbReference type="KEGG" id="dcb:C3Y92_20320"/>
<dbReference type="AlphaFoldDB" id="A0A4P6I664"/>
<dbReference type="PROSITE" id="PS51918">
    <property type="entry name" value="RADICAL_SAM"/>
    <property type="match status" value="1"/>
</dbReference>
<evidence type="ECO:0000313" key="8">
    <source>
        <dbReference type="Proteomes" id="UP000293296"/>
    </source>
</evidence>
<dbReference type="Pfam" id="PF13186">
    <property type="entry name" value="SPASM"/>
    <property type="match status" value="1"/>
</dbReference>
<dbReference type="InterPro" id="IPR013785">
    <property type="entry name" value="Aldolase_TIM"/>
</dbReference>
<evidence type="ECO:0000256" key="2">
    <source>
        <dbReference type="ARBA" id="ARBA00022691"/>
    </source>
</evidence>
<dbReference type="PANTHER" id="PTHR11228:SF7">
    <property type="entry name" value="PQQA PEPTIDE CYCLASE"/>
    <property type="match status" value="1"/>
</dbReference>
<evidence type="ECO:0000313" key="7">
    <source>
        <dbReference type="EMBL" id="QAZ69619.1"/>
    </source>
</evidence>
<dbReference type="SUPFAM" id="SSF102114">
    <property type="entry name" value="Radical SAM enzymes"/>
    <property type="match status" value="1"/>
</dbReference>
<accession>A0A4P6I664</accession>
<dbReference type="GO" id="GO:0003824">
    <property type="term" value="F:catalytic activity"/>
    <property type="evidence" value="ECO:0007669"/>
    <property type="project" value="InterPro"/>
</dbReference>
<evidence type="ECO:0000259" key="6">
    <source>
        <dbReference type="PROSITE" id="PS51918"/>
    </source>
</evidence>
<sequence>MARDAFRIDSHKLLLHPRRVADWLEGEAIYPLYMELSPAGACNHRCRFCGLDFAGYRPDFMDADILGQRLAEMGRLGVKSIMYAGEGEPFMHRRMADIVRQTKQAGIDCAITTNAVLMKPAVSEAILGDTSWIKVSLNAGSPETYAAVHGTKARDFDTVMGNLEAAVAIRARQGAACTLGAQILLLPENAAEIPSLAGRCRDLGLDYLVVKPYSQHPQGEQAAYKDIVYGQYAALAEEVNAYATDAFSVVFRLDAMRAWDAKRRRYDRCRALPFWSYIDSRGNVWGCSVYLGDERFRYGNIFEETFEAIWTGEKRAASLGWCAESLDPAACRVNCRMDKINDYLWELRHPNAHVNFI</sequence>
<dbReference type="InterPro" id="IPR007197">
    <property type="entry name" value="rSAM"/>
</dbReference>
<comment type="cofactor">
    <cofactor evidence="1">
        <name>[4Fe-4S] cluster</name>
        <dbReference type="ChEBI" id="CHEBI:49883"/>
    </cofactor>
</comment>
<evidence type="ECO:0000256" key="3">
    <source>
        <dbReference type="ARBA" id="ARBA00022723"/>
    </source>
</evidence>
<evidence type="ECO:0000256" key="4">
    <source>
        <dbReference type="ARBA" id="ARBA00023004"/>
    </source>
</evidence>
<dbReference type="RefSeq" id="WP_129356079.1">
    <property type="nucleotide sequence ID" value="NZ_CP026539.1"/>
</dbReference>
<keyword evidence="4" id="KW-0408">Iron</keyword>
<dbReference type="CDD" id="cd21109">
    <property type="entry name" value="SPASM"/>
    <property type="match status" value="1"/>
</dbReference>
<geneLocation type="plasmid" evidence="8">
    <name>pdcar1</name>
</geneLocation>
<gene>
    <name evidence="7" type="ORF">C3Y92_20320</name>
</gene>
<dbReference type="OrthoDB" id="9800840at2"/>
<dbReference type="SFLD" id="SFLDS00029">
    <property type="entry name" value="Radical_SAM"/>
    <property type="match status" value="1"/>
</dbReference>
<evidence type="ECO:0000256" key="1">
    <source>
        <dbReference type="ARBA" id="ARBA00001966"/>
    </source>
</evidence>
<dbReference type="Gene3D" id="3.20.20.70">
    <property type="entry name" value="Aldolase class I"/>
    <property type="match status" value="1"/>
</dbReference>
<reference evidence="7 8" key="1">
    <citation type="submission" date="2018-02" db="EMBL/GenBank/DDBJ databases">
        <title>Genome sequence of Desulfovibrio carbinolicus DSM 3852.</title>
        <authorList>
            <person name="Wilbanks E."/>
            <person name="Skennerton C.T."/>
            <person name="Orphan V.J."/>
        </authorList>
    </citation>
    <scope>NUCLEOTIDE SEQUENCE [LARGE SCALE GENOMIC DNA]</scope>
    <source>
        <strain evidence="7 8">DSM 3852</strain>
        <plasmid evidence="8">pdcar1</plasmid>
    </source>
</reference>
<name>A0A4P6I664_9BACT</name>
<proteinExistence type="predicted"/>
<dbReference type="CDD" id="cd01335">
    <property type="entry name" value="Radical_SAM"/>
    <property type="match status" value="1"/>
</dbReference>
<dbReference type="InterPro" id="IPR058240">
    <property type="entry name" value="rSAM_sf"/>
</dbReference>
<dbReference type="Proteomes" id="UP000293296">
    <property type="component" value="Plasmid pDCAR1"/>
</dbReference>
<dbReference type="Pfam" id="PF04055">
    <property type="entry name" value="Radical_SAM"/>
    <property type="match status" value="1"/>
</dbReference>
<dbReference type="PANTHER" id="PTHR11228">
    <property type="entry name" value="RADICAL SAM DOMAIN PROTEIN"/>
    <property type="match status" value="1"/>
</dbReference>
<keyword evidence="8" id="KW-1185">Reference proteome</keyword>